<gene>
    <name evidence="2" type="ORF">D5R40_01010</name>
</gene>
<name>A0A3N6S026_9CYAN</name>
<accession>A0A3N6S026</accession>
<dbReference type="EMBL" id="RCBY01000003">
    <property type="protein sequence ID" value="RQH57436.1"/>
    <property type="molecule type" value="Genomic_DNA"/>
</dbReference>
<organism evidence="2 3">
    <name type="scientific">Okeania hirsuta</name>
    <dbReference type="NCBI Taxonomy" id="1458930"/>
    <lineage>
        <taxon>Bacteria</taxon>
        <taxon>Bacillati</taxon>
        <taxon>Cyanobacteriota</taxon>
        <taxon>Cyanophyceae</taxon>
        <taxon>Oscillatoriophycideae</taxon>
        <taxon>Oscillatoriales</taxon>
        <taxon>Microcoleaceae</taxon>
        <taxon>Okeania</taxon>
    </lineage>
</organism>
<evidence type="ECO:0000313" key="3">
    <source>
        <dbReference type="Proteomes" id="UP000269154"/>
    </source>
</evidence>
<feature type="compositionally biased region" description="Polar residues" evidence="1">
    <location>
        <begin position="50"/>
        <end position="63"/>
    </location>
</feature>
<keyword evidence="3" id="KW-1185">Reference proteome</keyword>
<reference evidence="2 3" key="1">
    <citation type="journal article" date="2018" name="ACS Chem. Biol.">
        <title>Ketoreductase domain dysfunction expands chemodiversity: malyngamide biosynthesis in the cyanobacterium Okeania hirsuta.</title>
        <authorList>
            <person name="Moss N.A."/>
            <person name="Leao T."/>
            <person name="Rankin M."/>
            <person name="McCullough T.M."/>
            <person name="Qu P."/>
            <person name="Korobeynikov A."/>
            <person name="Smith J.L."/>
            <person name="Gerwick L."/>
            <person name="Gerwick W.H."/>
        </authorList>
    </citation>
    <scope>NUCLEOTIDE SEQUENCE [LARGE SCALE GENOMIC DNA]</scope>
    <source>
        <strain evidence="2 3">PAB10Feb10-1</strain>
    </source>
</reference>
<dbReference type="Proteomes" id="UP000269154">
    <property type="component" value="Unassembled WGS sequence"/>
</dbReference>
<comment type="caution">
    <text evidence="2">The sequence shown here is derived from an EMBL/GenBank/DDBJ whole genome shotgun (WGS) entry which is preliminary data.</text>
</comment>
<dbReference type="AlphaFoldDB" id="A0A3N6S026"/>
<proteinExistence type="predicted"/>
<evidence type="ECO:0000256" key="1">
    <source>
        <dbReference type="SAM" id="MobiDB-lite"/>
    </source>
</evidence>
<protein>
    <submittedName>
        <fullName evidence="2">Uncharacterized protein</fullName>
    </submittedName>
</protein>
<sequence>MYDINPNYLGVNPPARPSQEGKSVRPSQKGRKNKKPPVEGALLHKESLEGKNNSAWHNKPIST</sequence>
<evidence type="ECO:0000313" key="2">
    <source>
        <dbReference type="EMBL" id="RQH57436.1"/>
    </source>
</evidence>
<feature type="region of interest" description="Disordered" evidence="1">
    <location>
        <begin position="1"/>
        <end position="63"/>
    </location>
</feature>